<gene>
    <name evidence="1" type="ORF">URODEC1_LOCUS114536</name>
</gene>
<sequence length="519" mass="60198">MAEMVAEMVSSVVAQETCSQILSGMVNMYREKEDSAANTSLERLEMAHIRLEAALETSENWYIIDSSLLRWRRKLKRAAQECDDTLQKCKKRILENEQMEQEVRNSSLPNRIAHATKSFVFSVFNRKNNELSRSVVQRFEWFANGTSDFLRFMELGGTPWRHMPFFSLVENLFAGKELHYKTIQGGDCPLFQLWLAPFRTAETGTEASLIFIQKDGKSNIFFKMIIQLSESTDIVGIAIKCLEMFAPHFKYTTENIRKELAQLPTRYLPWVPSVYQTKDRDILHGLGSQWYRPNPLCCKQHDQHEEVRCVTNLDTAGLTDVSLEPVIEVSLGCQVSLPLYNKQKTSPSEDIIFLQDSPYVNAAISFTPHRILEGMLPANRSSAIEMIVGKEKHCLHTDITLDQLEEIVLPKAIDFFNQNVKATVYQMLWKSNHGSALIQVDRTDYSTRRTSLRTQRSFGRSKKRNMLQREDQELRTRMMSRLLELWRAQTPVQLRRSLMDWVRKEKECQLITPHLYLPL</sequence>
<protein>
    <submittedName>
        <fullName evidence="1">Uncharacterized protein</fullName>
    </submittedName>
</protein>
<name>A0ABC9GBR3_9POAL</name>
<evidence type="ECO:0000313" key="1">
    <source>
        <dbReference type="EMBL" id="CAL5091744.1"/>
    </source>
</evidence>
<accession>A0ABC9GBR3</accession>
<organism evidence="1 2">
    <name type="scientific">Urochloa decumbens</name>
    <dbReference type="NCBI Taxonomy" id="240449"/>
    <lineage>
        <taxon>Eukaryota</taxon>
        <taxon>Viridiplantae</taxon>
        <taxon>Streptophyta</taxon>
        <taxon>Embryophyta</taxon>
        <taxon>Tracheophyta</taxon>
        <taxon>Spermatophyta</taxon>
        <taxon>Magnoliopsida</taxon>
        <taxon>Liliopsida</taxon>
        <taxon>Poales</taxon>
        <taxon>Poaceae</taxon>
        <taxon>PACMAD clade</taxon>
        <taxon>Panicoideae</taxon>
        <taxon>Panicodae</taxon>
        <taxon>Paniceae</taxon>
        <taxon>Melinidinae</taxon>
        <taxon>Urochloa</taxon>
    </lineage>
</organism>
<dbReference type="EMBL" id="OZ075118">
    <property type="protein sequence ID" value="CAL5091744.1"/>
    <property type="molecule type" value="Genomic_DNA"/>
</dbReference>
<keyword evidence="2" id="KW-1185">Reference proteome</keyword>
<dbReference type="SMART" id="SM01157">
    <property type="entry name" value="DUF1719"/>
    <property type="match status" value="1"/>
</dbReference>
<dbReference type="InterPro" id="IPR013181">
    <property type="entry name" value="DUF1719"/>
</dbReference>
<evidence type="ECO:0000313" key="2">
    <source>
        <dbReference type="Proteomes" id="UP001497457"/>
    </source>
</evidence>
<dbReference type="PANTHER" id="PTHR33377">
    <property type="entry name" value="OS10G0134700 PROTEIN-RELATED"/>
    <property type="match status" value="1"/>
</dbReference>
<dbReference type="Proteomes" id="UP001497457">
    <property type="component" value="Chromosome 8b"/>
</dbReference>
<dbReference type="AlphaFoldDB" id="A0ABC9GBR3"/>
<dbReference type="Pfam" id="PF08224">
    <property type="entry name" value="DUF1719"/>
    <property type="match status" value="1"/>
</dbReference>
<dbReference type="PANTHER" id="PTHR33377:SF74">
    <property type="entry name" value="OS07G0121000 PROTEIN"/>
    <property type="match status" value="1"/>
</dbReference>
<reference evidence="1" key="1">
    <citation type="submission" date="2024-10" db="EMBL/GenBank/DDBJ databases">
        <authorList>
            <person name="Ryan C."/>
        </authorList>
    </citation>
    <scope>NUCLEOTIDE SEQUENCE [LARGE SCALE GENOMIC DNA]</scope>
</reference>
<proteinExistence type="predicted"/>